<evidence type="ECO:0000313" key="1">
    <source>
        <dbReference type="EMBL" id="PRR71334.1"/>
    </source>
</evidence>
<dbReference type="InterPro" id="IPR009229">
    <property type="entry name" value="AgrD"/>
</dbReference>
<keyword evidence="2" id="KW-1185">Reference proteome</keyword>
<reference evidence="1 2" key="1">
    <citation type="submission" date="2018-03" db="EMBL/GenBank/DDBJ databases">
        <title>Genome sequence of Moorella humiferrea DSM 23265.</title>
        <authorList>
            <person name="Poehlein A."/>
            <person name="Daniel R."/>
        </authorList>
    </citation>
    <scope>NUCLEOTIDE SEQUENCE [LARGE SCALE GENOMIC DNA]</scope>
    <source>
        <strain evidence="1 2">DSM 23265</strain>
    </source>
</reference>
<proteinExistence type="predicted"/>
<evidence type="ECO:0008006" key="3">
    <source>
        <dbReference type="Google" id="ProtNLM"/>
    </source>
</evidence>
<comment type="caution">
    <text evidence="1">The sequence shown here is derived from an EMBL/GenBank/DDBJ whole genome shotgun (WGS) entry which is preliminary data.</text>
</comment>
<accession>A0A2T0AQE7</accession>
<protein>
    <recommendedName>
        <fullName evidence="3">Cyclic lactone autoinducer peptide</fullName>
    </recommendedName>
</protein>
<dbReference type="EMBL" id="PVXM01000041">
    <property type="protein sequence ID" value="PRR71334.1"/>
    <property type="molecule type" value="Genomic_DNA"/>
</dbReference>
<organism evidence="1 2">
    <name type="scientific">Neomoorella humiferrea</name>
    <dbReference type="NCBI Taxonomy" id="676965"/>
    <lineage>
        <taxon>Bacteria</taxon>
        <taxon>Bacillati</taxon>
        <taxon>Bacillota</taxon>
        <taxon>Clostridia</taxon>
        <taxon>Neomoorellales</taxon>
        <taxon>Neomoorellaceae</taxon>
        <taxon>Neomoorella</taxon>
    </lineage>
</organism>
<dbReference type="NCBIfam" id="TIGR04223">
    <property type="entry name" value="quorum_AgrD"/>
    <property type="match status" value="1"/>
</dbReference>
<dbReference type="Proteomes" id="UP000238415">
    <property type="component" value="Unassembled WGS sequence"/>
</dbReference>
<name>A0A2T0AQE7_9FIRM</name>
<dbReference type="RefSeq" id="WP_106005604.1">
    <property type="nucleotide sequence ID" value="NZ_CP136419.1"/>
</dbReference>
<sequence>MKRRFLFALVANLAVFVALLGVRPTSWLAWYQPEAPREFLK</sequence>
<evidence type="ECO:0000313" key="2">
    <source>
        <dbReference type="Proteomes" id="UP000238415"/>
    </source>
</evidence>
<gene>
    <name evidence="1" type="ORF">MOHU_16460</name>
</gene>
<dbReference type="AlphaFoldDB" id="A0A2T0AQE7"/>